<feature type="region of interest" description="Disordered" evidence="1">
    <location>
        <begin position="44"/>
        <end position="75"/>
    </location>
</feature>
<name>A0A3M7EEP1_HORWE</name>
<sequence length="253" mass="27414">MSEHLTNSKVGTTNHVSFDLSRAGSAAVSQSLSLQTVGIDEHGGVVGQATLDGDTDMTDAQESDNDESPDDGEEEDELLMIDTDKSRPQQLQDLPAQAFLKLATKHNSRVLANHLEVTSSLVEGKIEQSIDQAAQTLGMSSRQVRAFFEAARAENDISELGMIRPAITDGGVLIVRLPVNTDKVQAIVAVTKTLQPRAAKLRGQIVTASQAEYLANMHKLAKSEQARNRRIEKIKAEQDRAAKAMLDAIDDVE</sequence>
<feature type="compositionally biased region" description="Acidic residues" evidence="1">
    <location>
        <begin position="53"/>
        <end position="75"/>
    </location>
</feature>
<dbReference type="AlphaFoldDB" id="A0A3M7EEP1"/>
<dbReference type="Proteomes" id="UP000281468">
    <property type="component" value="Unassembled WGS sequence"/>
</dbReference>
<evidence type="ECO:0000313" key="3">
    <source>
        <dbReference type="Proteomes" id="UP000281468"/>
    </source>
</evidence>
<comment type="caution">
    <text evidence="2">The sequence shown here is derived from an EMBL/GenBank/DDBJ whole genome shotgun (WGS) entry which is preliminary data.</text>
</comment>
<gene>
    <name evidence="2" type="ORF">D0862_14016</name>
</gene>
<evidence type="ECO:0000313" key="2">
    <source>
        <dbReference type="EMBL" id="RMY74983.1"/>
    </source>
</evidence>
<proteinExistence type="predicted"/>
<dbReference type="EMBL" id="QWIQ01000855">
    <property type="protein sequence ID" value="RMY74983.1"/>
    <property type="molecule type" value="Genomic_DNA"/>
</dbReference>
<evidence type="ECO:0000256" key="1">
    <source>
        <dbReference type="SAM" id="MobiDB-lite"/>
    </source>
</evidence>
<reference evidence="2 3" key="1">
    <citation type="journal article" date="2018" name="BMC Genomics">
        <title>Genomic evidence for intraspecific hybridization in a clonal and extremely halotolerant yeast.</title>
        <authorList>
            <person name="Gostincar C."/>
            <person name="Stajich J.E."/>
            <person name="Zupancic J."/>
            <person name="Zalar P."/>
            <person name="Gunde-Cimerman N."/>
        </authorList>
    </citation>
    <scope>NUCLEOTIDE SEQUENCE [LARGE SCALE GENOMIC DNA]</scope>
    <source>
        <strain evidence="2 3">EXF-171</strain>
    </source>
</reference>
<organism evidence="2 3">
    <name type="scientific">Hortaea werneckii</name>
    <name type="common">Black yeast</name>
    <name type="synonym">Cladosporium werneckii</name>
    <dbReference type="NCBI Taxonomy" id="91943"/>
    <lineage>
        <taxon>Eukaryota</taxon>
        <taxon>Fungi</taxon>
        <taxon>Dikarya</taxon>
        <taxon>Ascomycota</taxon>
        <taxon>Pezizomycotina</taxon>
        <taxon>Dothideomycetes</taxon>
        <taxon>Dothideomycetidae</taxon>
        <taxon>Mycosphaerellales</taxon>
        <taxon>Teratosphaeriaceae</taxon>
        <taxon>Hortaea</taxon>
    </lineage>
</organism>
<accession>A0A3M7EEP1</accession>
<protein>
    <submittedName>
        <fullName evidence="2">Uncharacterized protein</fullName>
    </submittedName>
</protein>